<dbReference type="PROSITE" id="PS00622">
    <property type="entry name" value="HTH_LUXR_1"/>
    <property type="match status" value="1"/>
</dbReference>
<dbReference type="RefSeq" id="WP_345349738.1">
    <property type="nucleotide sequence ID" value="NZ_BAABHJ010000003.1"/>
</dbReference>
<dbReference type="InterPro" id="IPR039420">
    <property type="entry name" value="WalR-like"/>
</dbReference>
<dbReference type="EMBL" id="BAABHJ010000003">
    <property type="protein sequence ID" value="GAA4603789.1"/>
    <property type="molecule type" value="Genomic_DNA"/>
</dbReference>
<evidence type="ECO:0000256" key="3">
    <source>
        <dbReference type="ARBA" id="ARBA00023125"/>
    </source>
</evidence>
<evidence type="ECO:0000259" key="6">
    <source>
        <dbReference type="PROSITE" id="PS50043"/>
    </source>
</evidence>
<dbReference type="PANTHER" id="PTHR43214:SF24">
    <property type="entry name" value="TRANSCRIPTIONAL REGULATORY PROTEIN NARL-RELATED"/>
    <property type="match status" value="1"/>
</dbReference>
<keyword evidence="4" id="KW-0804">Transcription</keyword>
<keyword evidence="1 5" id="KW-0597">Phosphoprotein</keyword>
<dbReference type="InterPro" id="IPR011006">
    <property type="entry name" value="CheY-like_superfamily"/>
</dbReference>
<dbReference type="SUPFAM" id="SSF52172">
    <property type="entry name" value="CheY-like"/>
    <property type="match status" value="1"/>
</dbReference>
<evidence type="ECO:0000256" key="5">
    <source>
        <dbReference type="PROSITE-ProRule" id="PRU00169"/>
    </source>
</evidence>
<evidence type="ECO:0000259" key="7">
    <source>
        <dbReference type="PROSITE" id="PS50110"/>
    </source>
</evidence>
<keyword evidence="2" id="KW-0805">Transcription regulation</keyword>
<dbReference type="PRINTS" id="PR00038">
    <property type="entry name" value="HTHLUXR"/>
</dbReference>
<keyword evidence="3" id="KW-0238">DNA-binding</keyword>
<sequence length="217" mass="22619">MNESVIRVVVADDQTAVREGLVALLDLLPDIEVVAEAEDGHAAIAAVAAHRPDVVLMDLRMPGLGGEGATERIVADHPEVAVVILTSYADDESVLAALAAGARGFLTKNAGRQEIRQAVTAAAAGLASVDPAVQARLVAAARLGRVPDRARLPDGLTVREAEVLTLIGAGLSNGEIAARLHIEMVTVKSHINRAFAKAGITNRSQVADYAARHGLIR</sequence>
<name>A0ABP8TBT6_9ACTN</name>
<dbReference type="PROSITE" id="PS50110">
    <property type="entry name" value="RESPONSE_REGULATORY"/>
    <property type="match status" value="1"/>
</dbReference>
<evidence type="ECO:0000256" key="1">
    <source>
        <dbReference type="ARBA" id="ARBA00022553"/>
    </source>
</evidence>
<dbReference type="SMART" id="SM00421">
    <property type="entry name" value="HTH_LUXR"/>
    <property type="match status" value="1"/>
</dbReference>
<dbReference type="PROSITE" id="PS50043">
    <property type="entry name" value="HTH_LUXR_2"/>
    <property type="match status" value="1"/>
</dbReference>
<gene>
    <name evidence="8" type="ORF">GCM10023195_12650</name>
</gene>
<dbReference type="SUPFAM" id="SSF46894">
    <property type="entry name" value="C-terminal effector domain of the bipartite response regulators"/>
    <property type="match status" value="1"/>
</dbReference>
<dbReference type="SMART" id="SM00448">
    <property type="entry name" value="REC"/>
    <property type="match status" value="1"/>
</dbReference>
<reference evidence="9" key="1">
    <citation type="journal article" date="2019" name="Int. J. Syst. Evol. Microbiol.">
        <title>The Global Catalogue of Microorganisms (GCM) 10K type strain sequencing project: providing services to taxonomists for standard genome sequencing and annotation.</title>
        <authorList>
            <consortium name="The Broad Institute Genomics Platform"/>
            <consortium name="The Broad Institute Genome Sequencing Center for Infectious Disease"/>
            <person name="Wu L."/>
            <person name="Ma J."/>
        </authorList>
    </citation>
    <scope>NUCLEOTIDE SEQUENCE [LARGE SCALE GENOMIC DNA]</scope>
    <source>
        <strain evidence="9">JCM 17938</strain>
    </source>
</reference>
<dbReference type="Gene3D" id="3.40.50.2300">
    <property type="match status" value="1"/>
</dbReference>
<dbReference type="Pfam" id="PF00072">
    <property type="entry name" value="Response_reg"/>
    <property type="match status" value="1"/>
</dbReference>
<dbReference type="Pfam" id="PF00196">
    <property type="entry name" value="GerE"/>
    <property type="match status" value="1"/>
</dbReference>
<evidence type="ECO:0000256" key="4">
    <source>
        <dbReference type="ARBA" id="ARBA00023163"/>
    </source>
</evidence>
<dbReference type="InterPro" id="IPR058245">
    <property type="entry name" value="NreC/VraR/RcsB-like_REC"/>
</dbReference>
<dbReference type="InterPro" id="IPR016032">
    <property type="entry name" value="Sig_transdc_resp-reg_C-effctor"/>
</dbReference>
<dbReference type="InterPro" id="IPR001789">
    <property type="entry name" value="Sig_transdc_resp-reg_receiver"/>
</dbReference>
<feature type="domain" description="HTH luxR-type" evidence="6">
    <location>
        <begin position="149"/>
        <end position="214"/>
    </location>
</feature>
<comment type="caution">
    <text evidence="8">The sequence shown here is derived from an EMBL/GenBank/DDBJ whole genome shotgun (WGS) entry which is preliminary data.</text>
</comment>
<evidence type="ECO:0000313" key="8">
    <source>
        <dbReference type="EMBL" id="GAA4603789.1"/>
    </source>
</evidence>
<dbReference type="Proteomes" id="UP001500212">
    <property type="component" value="Unassembled WGS sequence"/>
</dbReference>
<keyword evidence="9" id="KW-1185">Reference proteome</keyword>
<dbReference type="CDD" id="cd17535">
    <property type="entry name" value="REC_NarL-like"/>
    <property type="match status" value="1"/>
</dbReference>
<evidence type="ECO:0000313" key="9">
    <source>
        <dbReference type="Proteomes" id="UP001500212"/>
    </source>
</evidence>
<feature type="domain" description="Response regulatory" evidence="7">
    <location>
        <begin position="7"/>
        <end position="123"/>
    </location>
</feature>
<evidence type="ECO:0000256" key="2">
    <source>
        <dbReference type="ARBA" id="ARBA00023015"/>
    </source>
</evidence>
<protein>
    <submittedName>
        <fullName evidence="8">Response regulator transcription factor</fullName>
    </submittedName>
</protein>
<accession>A0ABP8TBT6</accession>
<proteinExistence type="predicted"/>
<dbReference type="CDD" id="cd06170">
    <property type="entry name" value="LuxR_C_like"/>
    <property type="match status" value="1"/>
</dbReference>
<dbReference type="PANTHER" id="PTHR43214">
    <property type="entry name" value="TWO-COMPONENT RESPONSE REGULATOR"/>
    <property type="match status" value="1"/>
</dbReference>
<organism evidence="8 9">
    <name type="scientific">Actinoallomurus liliacearum</name>
    <dbReference type="NCBI Taxonomy" id="1080073"/>
    <lineage>
        <taxon>Bacteria</taxon>
        <taxon>Bacillati</taxon>
        <taxon>Actinomycetota</taxon>
        <taxon>Actinomycetes</taxon>
        <taxon>Streptosporangiales</taxon>
        <taxon>Thermomonosporaceae</taxon>
        <taxon>Actinoallomurus</taxon>
    </lineage>
</organism>
<dbReference type="InterPro" id="IPR000792">
    <property type="entry name" value="Tscrpt_reg_LuxR_C"/>
</dbReference>
<feature type="modified residue" description="4-aspartylphosphate" evidence="5">
    <location>
        <position position="58"/>
    </location>
</feature>